<proteinExistence type="inferred from homology"/>
<dbReference type="AlphaFoldDB" id="A0A7V7PKT7"/>
<dbReference type="InterPro" id="IPR036165">
    <property type="entry name" value="YefM-like_sf"/>
</dbReference>
<dbReference type="NCBIfam" id="TIGR01552">
    <property type="entry name" value="phd_fam"/>
    <property type="match status" value="1"/>
</dbReference>
<accession>A0A7V7PKT7</accession>
<comment type="function">
    <text evidence="2">Antitoxin component of a type II toxin-antitoxin (TA) system.</text>
</comment>
<gene>
    <name evidence="3" type="ORF">F6X38_21270</name>
</gene>
<dbReference type="Gene3D" id="3.40.1620.10">
    <property type="entry name" value="YefM-like domain"/>
    <property type="match status" value="1"/>
</dbReference>
<evidence type="ECO:0000313" key="4">
    <source>
        <dbReference type="Proteomes" id="UP000432089"/>
    </source>
</evidence>
<reference evidence="3 4" key="1">
    <citation type="submission" date="2019-09" db="EMBL/GenBank/DDBJ databases">
        <title>YIM 132180 draft genome.</title>
        <authorList>
            <person name="Zhang K."/>
        </authorList>
    </citation>
    <scope>NUCLEOTIDE SEQUENCE [LARGE SCALE GENOMIC DNA]</scope>
    <source>
        <strain evidence="3 4">YIM 132180</strain>
    </source>
</reference>
<evidence type="ECO:0000256" key="2">
    <source>
        <dbReference type="RuleBase" id="RU362080"/>
    </source>
</evidence>
<keyword evidence="4" id="KW-1185">Reference proteome</keyword>
<comment type="similarity">
    <text evidence="1 2">Belongs to the phD/YefM antitoxin family.</text>
</comment>
<sequence length="94" mass="10646">MGNLWTLQDAKNKFSAVVEAAQNGKPQRVTKRGVEAVVVLSTADYERLVALDVKADDDFLNHLLNAPKLPDDCQNLFDREDPFELQGREIDFRD</sequence>
<dbReference type="SUPFAM" id="SSF143120">
    <property type="entry name" value="YefM-like"/>
    <property type="match status" value="1"/>
</dbReference>
<dbReference type="InterPro" id="IPR006442">
    <property type="entry name" value="Antitoxin_Phd/YefM"/>
</dbReference>
<protein>
    <recommendedName>
        <fullName evidence="2">Antitoxin</fullName>
    </recommendedName>
</protein>
<dbReference type="Proteomes" id="UP000432089">
    <property type="component" value="Unassembled WGS sequence"/>
</dbReference>
<dbReference type="Pfam" id="PF02604">
    <property type="entry name" value="PhdYeFM_antitox"/>
    <property type="match status" value="1"/>
</dbReference>
<evidence type="ECO:0000313" key="3">
    <source>
        <dbReference type="EMBL" id="KAB0676430.1"/>
    </source>
</evidence>
<evidence type="ECO:0000256" key="1">
    <source>
        <dbReference type="ARBA" id="ARBA00009981"/>
    </source>
</evidence>
<organism evidence="3 4">
    <name type="scientific">Plantimonas leprariae</name>
    <dbReference type="NCBI Taxonomy" id="2615207"/>
    <lineage>
        <taxon>Bacteria</taxon>
        <taxon>Pseudomonadati</taxon>
        <taxon>Pseudomonadota</taxon>
        <taxon>Alphaproteobacteria</taxon>
        <taxon>Hyphomicrobiales</taxon>
        <taxon>Aurantimonadaceae</taxon>
        <taxon>Plantimonas</taxon>
    </lineage>
</organism>
<dbReference type="RefSeq" id="WP_150973393.1">
    <property type="nucleotide sequence ID" value="NZ_VZDO01000023.1"/>
</dbReference>
<dbReference type="EMBL" id="VZDO01000023">
    <property type="protein sequence ID" value="KAB0676430.1"/>
    <property type="molecule type" value="Genomic_DNA"/>
</dbReference>
<comment type="caution">
    <text evidence="3">The sequence shown here is derived from an EMBL/GenBank/DDBJ whole genome shotgun (WGS) entry which is preliminary data.</text>
</comment>
<name>A0A7V7PKT7_9HYPH</name>